<feature type="region of interest" description="Disordered" evidence="6">
    <location>
        <begin position="61"/>
        <end position="92"/>
    </location>
</feature>
<dbReference type="InterPro" id="IPR056280">
    <property type="entry name" value="AIPP2-like_SPOC"/>
</dbReference>
<dbReference type="InterPro" id="IPR011011">
    <property type="entry name" value="Znf_FYVE_PHD"/>
</dbReference>
<dbReference type="GO" id="GO:0008270">
    <property type="term" value="F:zinc ion binding"/>
    <property type="evidence" value="ECO:0007669"/>
    <property type="project" value="UniProtKB-KW"/>
</dbReference>
<keyword evidence="1" id="KW-0479">Metal-binding</keyword>
<proteinExistence type="predicted"/>
<evidence type="ECO:0000256" key="6">
    <source>
        <dbReference type="SAM" id="MobiDB-lite"/>
    </source>
</evidence>
<dbReference type="Pfam" id="PF23121">
    <property type="entry name" value="SPOC_AIPP2"/>
    <property type="match status" value="1"/>
</dbReference>
<keyword evidence="2" id="KW-0863">Zinc-finger</keyword>
<evidence type="ECO:0000313" key="8">
    <source>
        <dbReference type="Proteomes" id="UP000813463"/>
    </source>
</evidence>
<dbReference type="Proteomes" id="UP000813463">
    <property type="component" value="Chromosome 3"/>
</dbReference>
<dbReference type="Gene3D" id="3.30.40.10">
    <property type="entry name" value="Zinc/RING finger domain, C3HC4 (zinc finger)"/>
    <property type="match status" value="1"/>
</dbReference>
<keyword evidence="8" id="KW-1185">Reference proteome</keyword>
<feature type="region of interest" description="Disordered" evidence="6">
    <location>
        <begin position="187"/>
        <end position="206"/>
    </location>
</feature>
<dbReference type="GeneID" id="110794175"/>
<feature type="domain" description="AIPP2-like SPOC-like" evidence="7">
    <location>
        <begin position="396"/>
        <end position="524"/>
    </location>
</feature>
<evidence type="ECO:0000256" key="5">
    <source>
        <dbReference type="ARBA" id="ARBA00023163"/>
    </source>
</evidence>
<gene>
    <name evidence="9" type="primary">LOC110794175</name>
</gene>
<evidence type="ECO:0000256" key="1">
    <source>
        <dbReference type="ARBA" id="ARBA00022723"/>
    </source>
</evidence>
<dbReference type="KEGG" id="soe:110794175"/>
<dbReference type="RefSeq" id="XP_021854815.1">
    <property type="nucleotide sequence ID" value="XM_021999123.2"/>
</dbReference>
<keyword evidence="4" id="KW-0805">Transcription regulation</keyword>
<feature type="region of interest" description="Disordered" evidence="6">
    <location>
        <begin position="126"/>
        <end position="170"/>
    </location>
</feature>
<name>A0A9R0K1C2_SPIOL</name>
<feature type="compositionally biased region" description="Polar residues" evidence="6">
    <location>
        <begin position="229"/>
        <end position="254"/>
    </location>
</feature>
<dbReference type="GO" id="GO:0140566">
    <property type="term" value="F:histone reader activity"/>
    <property type="evidence" value="ECO:0007669"/>
    <property type="project" value="InterPro"/>
</dbReference>
<feature type="compositionally biased region" description="Basic and acidic residues" evidence="6">
    <location>
        <begin position="158"/>
        <end position="170"/>
    </location>
</feature>
<organism evidence="8 9">
    <name type="scientific">Spinacia oleracea</name>
    <name type="common">Spinach</name>
    <dbReference type="NCBI Taxonomy" id="3562"/>
    <lineage>
        <taxon>Eukaryota</taxon>
        <taxon>Viridiplantae</taxon>
        <taxon>Streptophyta</taxon>
        <taxon>Embryophyta</taxon>
        <taxon>Tracheophyta</taxon>
        <taxon>Spermatophyta</taxon>
        <taxon>Magnoliopsida</taxon>
        <taxon>eudicotyledons</taxon>
        <taxon>Gunneridae</taxon>
        <taxon>Pentapetalae</taxon>
        <taxon>Caryophyllales</taxon>
        <taxon>Chenopodiaceae</taxon>
        <taxon>Chenopodioideae</taxon>
        <taxon>Anserineae</taxon>
        <taxon>Spinacia</taxon>
    </lineage>
</organism>
<dbReference type="GO" id="GO:0034244">
    <property type="term" value="P:negative regulation of transcription elongation by RNA polymerase II"/>
    <property type="evidence" value="ECO:0007669"/>
    <property type="project" value="InterPro"/>
</dbReference>
<reference evidence="8" key="1">
    <citation type="journal article" date="2021" name="Nat. Commun.">
        <title>Genomic analyses provide insights into spinach domestication and the genetic basis of agronomic traits.</title>
        <authorList>
            <person name="Cai X."/>
            <person name="Sun X."/>
            <person name="Xu C."/>
            <person name="Sun H."/>
            <person name="Wang X."/>
            <person name="Ge C."/>
            <person name="Zhang Z."/>
            <person name="Wang Q."/>
            <person name="Fei Z."/>
            <person name="Jiao C."/>
            <person name="Wang Q."/>
        </authorList>
    </citation>
    <scope>NUCLEOTIDE SEQUENCE [LARGE SCALE GENOMIC DNA]</scope>
    <source>
        <strain evidence="8">cv. Varoflay</strain>
    </source>
</reference>
<sequence length="559" mass="63474">MSQKPMNVCQTCGSKGFSNLLIHCVQCQIIAAHRYCLDGPPIMDDDEINWSCEDCAPRMDEPAPAFRKSQRNYSRVDREALRRKSRKNRRYNLSMSKVEQSNCVGKGANKTANDASTLDEKKKVFVESKQGKLKKDRSASKMGGSEPAPLLRQNKKVLNSDDDVKKDSSGQKIKDLYSMCVDGEDLQKDLKKNSGPPLSKESNHSLERTCKVDEISLDSVAENCHKRVQSSSGTHSSILEDQQRIGNSQATNQPDGAEEKTSDNIEETKASSVSHQRGDKKSGYNICEYQTRKKKRKFVIAMEYSDSDEEPVVRTKHPQIIPDVGDVFIHMRDEPHVMTTGDHDLVQRRFMKSDDHSPIQSYANHTIGFDNRVISPHPYLMSDKQVPVQPIMNAVWRGCCTISDDDCSLSFKLEAHLSNKAHEKVSGAASALPNSLCFEIWQKDDAWPNSFEKSPPTSETIGLYFFPVDERDEKRYEILLDEMIEDEIVLKSRINNLELLVFCSLELPREDRRFRGKYFLWGVFKQKQEMPLTSRPPIMYHNKDLGIAGEGGAQRLLQL</sequence>
<feature type="compositionally biased region" description="Basic and acidic residues" evidence="6">
    <location>
        <begin position="257"/>
        <end position="269"/>
    </location>
</feature>
<evidence type="ECO:0000256" key="2">
    <source>
        <dbReference type="ARBA" id="ARBA00022771"/>
    </source>
</evidence>
<evidence type="ECO:0000256" key="4">
    <source>
        <dbReference type="ARBA" id="ARBA00023015"/>
    </source>
</evidence>
<evidence type="ECO:0000313" key="9">
    <source>
        <dbReference type="RefSeq" id="XP_021854815.1"/>
    </source>
</evidence>
<feature type="region of interest" description="Disordered" evidence="6">
    <location>
        <begin position="226"/>
        <end position="285"/>
    </location>
</feature>
<dbReference type="InterPro" id="IPR049914">
    <property type="entry name" value="PHD1-3/5-6"/>
</dbReference>
<protein>
    <recommendedName>
        <fullName evidence="7">AIPP2-like SPOC-like domain-containing protein</fullName>
    </recommendedName>
</protein>
<reference evidence="9" key="2">
    <citation type="submission" date="2025-08" db="UniProtKB">
        <authorList>
            <consortium name="RefSeq"/>
        </authorList>
    </citation>
    <scope>IDENTIFICATION</scope>
    <source>
        <tissue evidence="9">Leaf</tissue>
    </source>
</reference>
<dbReference type="OrthoDB" id="1745425at2759"/>
<accession>A0A9R0K1C2</accession>
<evidence type="ECO:0000259" key="7">
    <source>
        <dbReference type="Pfam" id="PF23121"/>
    </source>
</evidence>
<evidence type="ECO:0000256" key="3">
    <source>
        <dbReference type="ARBA" id="ARBA00022833"/>
    </source>
</evidence>
<dbReference type="PANTHER" id="PTHR33304:SF49">
    <property type="entry name" value="OS12G0161500 PROTEIN"/>
    <property type="match status" value="1"/>
</dbReference>
<dbReference type="PANTHER" id="PTHR33304">
    <property type="match status" value="1"/>
</dbReference>
<keyword evidence="3" id="KW-0862">Zinc</keyword>
<dbReference type="SUPFAM" id="SSF57903">
    <property type="entry name" value="FYVE/PHD zinc finger"/>
    <property type="match status" value="1"/>
</dbReference>
<dbReference type="AlphaFoldDB" id="A0A9R0K1C2"/>
<keyword evidence="5" id="KW-0804">Transcription</keyword>
<dbReference type="InterPro" id="IPR013083">
    <property type="entry name" value="Znf_RING/FYVE/PHD"/>
</dbReference>